<evidence type="ECO:0000313" key="3">
    <source>
        <dbReference type="Proteomes" id="UP000285343"/>
    </source>
</evidence>
<dbReference type="AlphaFoldDB" id="A0A412X1C0"/>
<dbReference type="PANTHER" id="PTHR39639:SF1">
    <property type="entry name" value="DUF262 DOMAIN-CONTAINING PROTEIN"/>
    <property type="match status" value="1"/>
</dbReference>
<gene>
    <name evidence="2" type="ORF">DWW14_23010</name>
</gene>
<reference evidence="2 3" key="1">
    <citation type="submission" date="2018-08" db="EMBL/GenBank/DDBJ databases">
        <title>A genome reference for cultivated species of the human gut microbiota.</title>
        <authorList>
            <person name="Zou Y."/>
            <person name="Xue W."/>
            <person name="Luo G."/>
        </authorList>
    </citation>
    <scope>NUCLEOTIDE SEQUENCE [LARGE SCALE GENOMIC DNA]</scope>
    <source>
        <strain evidence="2 3">AF14-42</strain>
    </source>
</reference>
<dbReference type="Proteomes" id="UP000285343">
    <property type="component" value="Unassembled WGS sequence"/>
</dbReference>
<sequence>MEDIKKMEEELSYTDDSNTMPPADIVAFNELRSCADLFRMYEKKQLTIQPDFQRNVVWPTSAQTRFIDSLIKQLPIPSICISLDYKTEKRIIIDGLQRMSSIIKFLEDDSWRLSRIDDINSNLSGKLVSDIKRDNYKLFERVENAVLPVTILRCDYTNQNHMDYLFTIFHRLNTGGIKLNNQEIRNCIYSGSFNKLLKNIANNQDWRIIFGEPKEIDRFDNEEIILRVFAFRDKLDNYTGNLARFLNHFMSENRELSEIKHDEYQRSISTVLSVINTKADNDSKRRISEYGKTLKEGLLVGLIKNIDNITTTSPEHFNEMLNSFHNTPEFNEENIREGLSAKDKVQSRLSKAISIFQA</sequence>
<organism evidence="2 3">
    <name type="scientific">Bacteroides uniformis</name>
    <dbReference type="NCBI Taxonomy" id="820"/>
    <lineage>
        <taxon>Bacteria</taxon>
        <taxon>Pseudomonadati</taxon>
        <taxon>Bacteroidota</taxon>
        <taxon>Bacteroidia</taxon>
        <taxon>Bacteroidales</taxon>
        <taxon>Bacteroidaceae</taxon>
        <taxon>Bacteroides</taxon>
    </lineage>
</organism>
<evidence type="ECO:0000259" key="1">
    <source>
        <dbReference type="Pfam" id="PF03235"/>
    </source>
</evidence>
<dbReference type="Pfam" id="PF03235">
    <property type="entry name" value="GmrSD_N"/>
    <property type="match status" value="1"/>
</dbReference>
<protein>
    <submittedName>
        <fullName evidence="2">DUF262 domain-containing protein</fullName>
    </submittedName>
</protein>
<proteinExistence type="predicted"/>
<accession>A0A412X1C0</accession>
<dbReference type="EMBL" id="QRZC01000051">
    <property type="protein sequence ID" value="RGV34128.1"/>
    <property type="molecule type" value="Genomic_DNA"/>
</dbReference>
<dbReference type="RefSeq" id="WP_117867283.1">
    <property type="nucleotide sequence ID" value="NZ_QRZC01000051.1"/>
</dbReference>
<comment type="caution">
    <text evidence="2">The sequence shown here is derived from an EMBL/GenBank/DDBJ whole genome shotgun (WGS) entry which is preliminary data.</text>
</comment>
<feature type="domain" description="GmrSD restriction endonucleases N-terminal" evidence="1">
    <location>
        <begin position="36"/>
        <end position="189"/>
    </location>
</feature>
<evidence type="ECO:0000313" key="2">
    <source>
        <dbReference type="EMBL" id="RGV34128.1"/>
    </source>
</evidence>
<dbReference type="PANTHER" id="PTHR39639">
    <property type="entry name" value="CHROMOSOME 16, WHOLE GENOME SHOTGUN SEQUENCE"/>
    <property type="match status" value="1"/>
</dbReference>
<dbReference type="InterPro" id="IPR004919">
    <property type="entry name" value="GmrSD_N"/>
</dbReference>
<name>A0A412X1C0_BACUN</name>